<sequence length="253" mass="27269">MGTTKGGTSAPPPPEGAHPEAAAAVRRRSDPWKAAFVILLIVALLAVVTWVLLGSRLLVVREVEVTGVDRLTETEIVDAVAVPTGTPLARVDTDRAAADVRGLRLVEHADVTRGWPATLRVDVTERTPRLSVRVGDGFRLVDHDGVRITDSDTRPEEYPLISVKGEVEGNPAIAAAAEITDVLPEEILSRVDEIRADDPGRITLGLRDGAAIVWGDAERADQKRDILRILMAEHPPGEGREYDVSAPDMAVVR</sequence>
<dbReference type="RefSeq" id="WP_378572059.1">
    <property type="nucleotide sequence ID" value="NZ_JBHSFQ010000004.1"/>
</dbReference>
<evidence type="ECO:0000256" key="5">
    <source>
        <dbReference type="ARBA" id="ARBA00022989"/>
    </source>
</evidence>
<dbReference type="PANTHER" id="PTHR37820:SF1">
    <property type="entry name" value="CELL DIVISION PROTEIN FTSQ"/>
    <property type="match status" value="1"/>
</dbReference>
<evidence type="ECO:0000256" key="7">
    <source>
        <dbReference type="ARBA" id="ARBA00023306"/>
    </source>
</evidence>
<organism evidence="11 12">
    <name type="scientific">Nocardiopsis mangrovi</name>
    <dbReference type="NCBI Taxonomy" id="1179818"/>
    <lineage>
        <taxon>Bacteria</taxon>
        <taxon>Bacillati</taxon>
        <taxon>Actinomycetota</taxon>
        <taxon>Actinomycetes</taxon>
        <taxon>Streptosporangiales</taxon>
        <taxon>Nocardiopsidaceae</taxon>
        <taxon>Nocardiopsis</taxon>
    </lineage>
</organism>
<protein>
    <submittedName>
        <fullName evidence="11">Cell division protein FtsQ/DivIB</fullName>
    </submittedName>
</protein>
<dbReference type="Pfam" id="PF08478">
    <property type="entry name" value="POTRA_1"/>
    <property type="match status" value="1"/>
</dbReference>
<feature type="region of interest" description="Disordered" evidence="8">
    <location>
        <begin position="1"/>
        <end position="24"/>
    </location>
</feature>
<dbReference type="InterPro" id="IPR005548">
    <property type="entry name" value="Cell_div_FtsQ/DivIB_C"/>
</dbReference>
<evidence type="ECO:0000256" key="9">
    <source>
        <dbReference type="SAM" id="Phobius"/>
    </source>
</evidence>
<evidence type="ECO:0000256" key="4">
    <source>
        <dbReference type="ARBA" id="ARBA00022692"/>
    </source>
</evidence>
<dbReference type="EMBL" id="JBHSFQ010000004">
    <property type="protein sequence ID" value="MFC4561440.1"/>
    <property type="molecule type" value="Genomic_DNA"/>
</dbReference>
<comment type="subcellular location">
    <subcellularLocation>
        <location evidence="1">Membrane</location>
    </subcellularLocation>
</comment>
<reference evidence="12" key="1">
    <citation type="journal article" date="2019" name="Int. J. Syst. Evol. Microbiol.">
        <title>The Global Catalogue of Microorganisms (GCM) 10K type strain sequencing project: providing services to taxonomists for standard genome sequencing and annotation.</title>
        <authorList>
            <consortium name="The Broad Institute Genomics Platform"/>
            <consortium name="The Broad Institute Genome Sequencing Center for Infectious Disease"/>
            <person name="Wu L."/>
            <person name="Ma J."/>
        </authorList>
    </citation>
    <scope>NUCLEOTIDE SEQUENCE [LARGE SCALE GENOMIC DNA]</scope>
    <source>
        <strain evidence="12">XZYJ18</strain>
    </source>
</reference>
<evidence type="ECO:0000256" key="8">
    <source>
        <dbReference type="SAM" id="MobiDB-lite"/>
    </source>
</evidence>
<comment type="caution">
    <text evidence="11">The sequence shown here is derived from an EMBL/GenBank/DDBJ whole genome shotgun (WGS) entry which is preliminary data.</text>
</comment>
<evidence type="ECO:0000313" key="12">
    <source>
        <dbReference type="Proteomes" id="UP001595923"/>
    </source>
</evidence>
<name>A0ABV9DRW9_9ACTN</name>
<keyword evidence="4 9" id="KW-0812">Transmembrane</keyword>
<feature type="domain" description="POTRA" evidence="10">
    <location>
        <begin position="58"/>
        <end position="126"/>
    </location>
</feature>
<evidence type="ECO:0000256" key="6">
    <source>
        <dbReference type="ARBA" id="ARBA00023136"/>
    </source>
</evidence>
<proteinExistence type="predicted"/>
<evidence type="ECO:0000313" key="11">
    <source>
        <dbReference type="EMBL" id="MFC4561440.1"/>
    </source>
</evidence>
<dbReference type="InterPro" id="IPR034746">
    <property type="entry name" value="POTRA"/>
</dbReference>
<keyword evidence="7" id="KW-0131">Cell cycle</keyword>
<dbReference type="GO" id="GO:0051301">
    <property type="term" value="P:cell division"/>
    <property type="evidence" value="ECO:0007669"/>
    <property type="project" value="UniProtKB-KW"/>
</dbReference>
<dbReference type="InterPro" id="IPR050487">
    <property type="entry name" value="FtsQ_DivIB"/>
</dbReference>
<keyword evidence="6 9" id="KW-0472">Membrane</keyword>
<evidence type="ECO:0000256" key="3">
    <source>
        <dbReference type="ARBA" id="ARBA00022618"/>
    </source>
</evidence>
<dbReference type="PANTHER" id="PTHR37820">
    <property type="entry name" value="CELL DIVISION PROTEIN DIVIB"/>
    <property type="match status" value="1"/>
</dbReference>
<evidence type="ECO:0000256" key="1">
    <source>
        <dbReference type="ARBA" id="ARBA00004370"/>
    </source>
</evidence>
<dbReference type="Pfam" id="PF03799">
    <property type="entry name" value="FtsQ_DivIB_C"/>
    <property type="match status" value="1"/>
</dbReference>
<dbReference type="Gene3D" id="3.10.20.310">
    <property type="entry name" value="membrane protein fhac"/>
    <property type="match status" value="1"/>
</dbReference>
<accession>A0ABV9DRW9</accession>
<dbReference type="InterPro" id="IPR013685">
    <property type="entry name" value="POTRA_FtsQ_type"/>
</dbReference>
<feature type="transmembrane region" description="Helical" evidence="9">
    <location>
        <begin position="34"/>
        <end position="53"/>
    </location>
</feature>
<gene>
    <name evidence="11" type="ORF">ACFO4E_06200</name>
</gene>
<keyword evidence="5 9" id="KW-1133">Transmembrane helix</keyword>
<dbReference type="Proteomes" id="UP001595923">
    <property type="component" value="Unassembled WGS sequence"/>
</dbReference>
<keyword evidence="12" id="KW-1185">Reference proteome</keyword>
<keyword evidence="2" id="KW-1003">Cell membrane</keyword>
<keyword evidence="3 11" id="KW-0132">Cell division</keyword>
<evidence type="ECO:0000259" key="10">
    <source>
        <dbReference type="PROSITE" id="PS51779"/>
    </source>
</evidence>
<dbReference type="PROSITE" id="PS51779">
    <property type="entry name" value="POTRA"/>
    <property type="match status" value="1"/>
</dbReference>
<evidence type="ECO:0000256" key="2">
    <source>
        <dbReference type="ARBA" id="ARBA00022475"/>
    </source>
</evidence>